<dbReference type="EMBL" id="CP096983">
    <property type="protein sequence ID" value="URZ10788.1"/>
    <property type="molecule type" value="Genomic_DNA"/>
</dbReference>
<dbReference type="RefSeq" id="WP_077835759.1">
    <property type="nucleotide sequence ID" value="NZ_CP096983.1"/>
</dbReference>
<protein>
    <submittedName>
        <fullName evidence="1">Uncharacterized protein</fullName>
    </submittedName>
</protein>
<dbReference type="SUPFAM" id="SSF48452">
    <property type="entry name" value="TPR-like"/>
    <property type="match status" value="1"/>
</dbReference>
<dbReference type="GO" id="GO:0003677">
    <property type="term" value="F:DNA binding"/>
    <property type="evidence" value="ECO:0007669"/>
    <property type="project" value="InterPro"/>
</dbReference>
<sequence length="421" mass="50273">MEILSVGEKIKRARIYKRLTLKDICDDKVSVSKMSCIENGKINPDDEILEFVAKKLNVALDYLKYDVKDQFKNNLDNLKNVEDSKKDEYLRYNIYYAEQYEYYDIAFQFMHELFNFYVNKNRLDVVQSLTSEYYDICRKVTDSDNKSLYNLDVGKYLLTSREYYQAINYYSRVRKELKDIFYENKKRIKMIIESYYYETLSYILSEDYDKAYELEKELLELVDYVETDNQNAKIYSVMMFLCLKKNIDKFDYYKEKVENYCDINREIRARVLYVCALKMINDKNVKEAGEYITNALKQFPGTLESKYVPFIVELIDEISKCDNLEEYREICDNILDYSIGIENSVLMERCYYLKSKILKAVDDFGSYEMYMNLALDLLIKNGDEEAIYGRYMEMGNMYSTLGNVKDSLRYFNLAISMSNKM</sequence>
<dbReference type="KEGG" id="crw:CROST_014980"/>
<dbReference type="InterPro" id="IPR011990">
    <property type="entry name" value="TPR-like_helical_dom_sf"/>
</dbReference>
<dbReference type="CDD" id="cd00093">
    <property type="entry name" value="HTH_XRE"/>
    <property type="match status" value="1"/>
</dbReference>
<dbReference type="PROSITE" id="PS50943">
    <property type="entry name" value="HTH_CROC1"/>
    <property type="match status" value="1"/>
</dbReference>
<gene>
    <name evidence="1" type="ORF">CROST_014980</name>
</gene>
<dbReference type="AlphaFoldDB" id="A0A1S8KYQ5"/>
<proteinExistence type="predicted"/>
<dbReference type="InterPro" id="IPR001387">
    <property type="entry name" value="Cro/C1-type_HTH"/>
</dbReference>
<evidence type="ECO:0000313" key="2">
    <source>
        <dbReference type="Proteomes" id="UP000190951"/>
    </source>
</evidence>
<dbReference type="Proteomes" id="UP000190951">
    <property type="component" value="Chromosome"/>
</dbReference>
<evidence type="ECO:0000313" key="1">
    <source>
        <dbReference type="EMBL" id="URZ10788.1"/>
    </source>
</evidence>
<dbReference type="STRING" id="84029.CROST_42440"/>
<dbReference type="SUPFAM" id="SSF47413">
    <property type="entry name" value="lambda repressor-like DNA-binding domains"/>
    <property type="match status" value="1"/>
</dbReference>
<accession>A0A1S8KYQ5</accession>
<keyword evidence="2" id="KW-1185">Reference proteome</keyword>
<organism evidence="1 2">
    <name type="scientific">Clostridium felsineum</name>
    <dbReference type="NCBI Taxonomy" id="36839"/>
    <lineage>
        <taxon>Bacteria</taxon>
        <taxon>Bacillati</taxon>
        <taxon>Bacillota</taxon>
        <taxon>Clostridia</taxon>
        <taxon>Eubacteriales</taxon>
        <taxon>Clostridiaceae</taxon>
        <taxon>Clostridium</taxon>
    </lineage>
</organism>
<name>A0A1S8KYQ5_9CLOT</name>
<reference evidence="1 2" key="1">
    <citation type="submission" date="2022-04" db="EMBL/GenBank/DDBJ databases">
        <title>Genome sequence of C. roseum typestrain.</title>
        <authorList>
            <person name="Poehlein A."/>
            <person name="Schoch T."/>
            <person name="Duerre P."/>
            <person name="Daniel R."/>
        </authorList>
    </citation>
    <scope>NUCLEOTIDE SEQUENCE [LARGE SCALE GENOMIC DNA]</scope>
    <source>
        <strain evidence="1 2">DSM 7320</strain>
    </source>
</reference>
<dbReference type="InterPro" id="IPR010982">
    <property type="entry name" value="Lambda_DNA-bd_dom_sf"/>
</dbReference>
<dbReference type="Gene3D" id="1.25.40.10">
    <property type="entry name" value="Tetratricopeptide repeat domain"/>
    <property type="match status" value="2"/>
</dbReference>